<dbReference type="Pfam" id="PF00933">
    <property type="entry name" value="Glyco_hydro_3"/>
    <property type="match status" value="1"/>
</dbReference>
<evidence type="ECO:0000256" key="3">
    <source>
        <dbReference type="ARBA" id="ARBA00022801"/>
    </source>
</evidence>
<dbReference type="InterPro" id="IPR044993">
    <property type="entry name" value="BXL"/>
</dbReference>
<dbReference type="PANTHER" id="PTHR42721:SF3">
    <property type="entry name" value="BETA-D-XYLOSIDASE 5-RELATED"/>
    <property type="match status" value="1"/>
</dbReference>
<protein>
    <submittedName>
        <fullName evidence="6">Glycoside hydrolase family 3 C-terminal domain-containing protein</fullName>
    </submittedName>
</protein>
<keyword evidence="2" id="KW-0732">Signal</keyword>
<feature type="region of interest" description="Disordered" evidence="4">
    <location>
        <begin position="601"/>
        <end position="643"/>
    </location>
</feature>
<dbReference type="SUPFAM" id="SSF51445">
    <property type="entry name" value="(Trans)glycosidases"/>
    <property type="match status" value="1"/>
</dbReference>
<dbReference type="Gene3D" id="3.40.50.1700">
    <property type="entry name" value="Glycoside hydrolase family 3 C-terminal domain"/>
    <property type="match status" value="1"/>
</dbReference>
<dbReference type="GO" id="GO:0031222">
    <property type="term" value="P:arabinan catabolic process"/>
    <property type="evidence" value="ECO:0007669"/>
    <property type="project" value="TreeGrafter"/>
</dbReference>
<organism evidence="6 7">
    <name type="scientific">Candidatus Eisenbergiella pullistercoris</name>
    <dbReference type="NCBI Taxonomy" id="2838555"/>
    <lineage>
        <taxon>Bacteria</taxon>
        <taxon>Bacillati</taxon>
        <taxon>Bacillota</taxon>
        <taxon>Clostridia</taxon>
        <taxon>Lachnospirales</taxon>
        <taxon>Lachnospiraceae</taxon>
        <taxon>Eisenbergiella</taxon>
    </lineage>
</organism>
<name>A0A9D2C736_9FIRM</name>
<dbReference type="Gene3D" id="2.60.40.10">
    <property type="entry name" value="Immunoglobulins"/>
    <property type="match status" value="1"/>
</dbReference>
<dbReference type="PRINTS" id="PR00133">
    <property type="entry name" value="GLHYDRLASE3"/>
</dbReference>
<dbReference type="InterPro" id="IPR017853">
    <property type="entry name" value="GH"/>
</dbReference>
<dbReference type="GO" id="GO:0009044">
    <property type="term" value="F:xylan 1,4-beta-xylosidase activity"/>
    <property type="evidence" value="ECO:0007669"/>
    <property type="project" value="InterPro"/>
</dbReference>
<gene>
    <name evidence="6" type="ORF">H9831_05160</name>
</gene>
<reference evidence="6" key="2">
    <citation type="submission" date="2021-04" db="EMBL/GenBank/DDBJ databases">
        <authorList>
            <person name="Gilroy R."/>
        </authorList>
    </citation>
    <scope>NUCLEOTIDE SEQUENCE</scope>
    <source>
        <strain evidence="6">ChiSxjej3B15-24422</strain>
    </source>
</reference>
<dbReference type="GO" id="GO:0045493">
    <property type="term" value="P:xylan catabolic process"/>
    <property type="evidence" value="ECO:0007669"/>
    <property type="project" value="InterPro"/>
</dbReference>
<evidence type="ECO:0000259" key="5">
    <source>
        <dbReference type="SMART" id="SM01217"/>
    </source>
</evidence>
<comment type="caution">
    <text evidence="6">The sequence shown here is derived from an EMBL/GenBank/DDBJ whole genome shotgun (WGS) entry which is preliminary data.</text>
</comment>
<dbReference type="Pfam" id="PF01915">
    <property type="entry name" value="Glyco_hydro_3_C"/>
    <property type="match status" value="1"/>
</dbReference>
<evidence type="ECO:0000256" key="1">
    <source>
        <dbReference type="ARBA" id="ARBA00005336"/>
    </source>
</evidence>
<dbReference type="InterPro" id="IPR001764">
    <property type="entry name" value="Glyco_hydro_3_N"/>
</dbReference>
<evidence type="ECO:0000256" key="2">
    <source>
        <dbReference type="ARBA" id="ARBA00022729"/>
    </source>
</evidence>
<dbReference type="AlphaFoldDB" id="A0A9D2C736"/>
<dbReference type="SUPFAM" id="SSF52279">
    <property type="entry name" value="Beta-D-glucan exohydrolase, C-terminal domain"/>
    <property type="match status" value="1"/>
</dbReference>
<proteinExistence type="inferred from homology"/>
<dbReference type="InterPro" id="IPR013783">
    <property type="entry name" value="Ig-like_fold"/>
</dbReference>
<keyword evidence="3 6" id="KW-0378">Hydrolase</keyword>
<dbReference type="SMART" id="SM01217">
    <property type="entry name" value="Fn3_like"/>
    <property type="match status" value="1"/>
</dbReference>
<dbReference type="PANTHER" id="PTHR42721">
    <property type="entry name" value="SUGAR HYDROLASE-RELATED"/>
    <property type="match status" value="1"/>
</dbReference>
<dbReference type="InterPro" id="IPR002772">
    <property type="entry name" value="Glyco_hydro_3_C"/>
</dbReference>
<dbReference type="GO" id="GO:0046556">
    <property type="term" value="F:alpha-L-arabinofuranosidase activity"/>
    <property type="evidence" value="ECO:0007669"/>
    <property type="project" value="TreeGrafter"/>
</dbReference>
<evidence type="ECO:0000256" key="4">
    <source>
        <dbReference type="SAM" id="MobiDB-lite"/>
    </source>
</evidence>
<accession>A0A9D2C736</accession>
<dbReference type="InterPro" id="IPR036881">
    <property type="entry name" value="Glyco_hydro_3_C_sf"/>
</dbReference>
<dbReference type="EMBL" id="DXDD01000067">
    <property type="protein sequence ID" value="HIY60056.1"/>
    <property type="molecule type" value="Genomic_DNA"/>
</dbReference>
<evidence type="ECO:0000313" key="6">
    <source>
        <dbReference type="EMBL" id="HIY60056.1"/>
    </source>
</evidence>
<dbReference type="InterPro" id="IPR036962">
    <property type="entry name" value="Glyco_hydro_3_N_sf"/>
</dbReference>
<reference evidence="6" key="1">
    <citation type="journal article" date="2021" name="PeerJ">
        <title>Extensive microbial diversity within the chicken gut microbiome revealed by metagenomics and culture.</title>
        <authorList>
            <person name="Gilroy R."/>
            <person name="Ravi A."/>
            <person name="Getino M."/>
            <person name="Pursley I."/>
            <person name="Horton D.L."/>
            <person name="Alikhan N.F."/>
            <person name="Baker D."/>
            <person name="Gharbi K."/>
            <person name="Hall N."/>
            <person name="Watson M."/>
            <person name="Adriaenssens E.M."/>
            <person name="Foster-Nyarko E."/>
            <person name="Jarju S."/>
            <person name="Secka A."/>
            <person name="Antonio M."/>
            <person name="Oren A."/>
            <person name="Chaudhuri R.R."/>
            <person name="La Ragione R."/>
            <person name="Hildebrand F."/>
            <person name="Pallen M.J."/>
        </authorList>
    </citation>
    <scope>NUCLEOTIDE SEQUENCE</scope>
    <source>
        <strain evidence="6">ChiSxjej3B15-24422</strain>
    </source>
</reference>
<dbReference type="InterPro" id="IPR026891">
    <property type="entry name" value="Fn3-like"/>
</dbReference>
<evidence type="ECO:0000313" key="7">
    <source>
        <dbReference type="Proteomes" id="UP000824007"/>
    </source>
</evidence>
<comment type="similarity">
    <text evidence="1">Belongs to the glycosyl hydrolase 3 family.</text>
</comment>
<sequence>MIDRKKAEAAAKELVSKMTLEEKASQLRYDAPAIPRLGIPAYNWWNEALHGVARAGVATSFPQAIGMAAAFDDGLLRRIGDAVASEGRAKYNESARHGDRDIYKGLTFWSPNVNIFRDPRWGRGHETYGEDPYLTSRLGTAYVEGLQGTGPAEDEKKEHLKAAACAKHFAVHSGPEGLRHEFNAEVGKKDLYETYLPAFEACVKEAQTEAVMGAYNRTNGEPCCGSNTLIRNILRGEWGFQGHFVSDCWAIRDFHEHHCVTKTPEESAAMALKAGCDVNCGVTYLHLLKAYEEGLVTEEEITQAAERLFTTRYLLGCFEETEYDRIPYETVECREHLELAQRIARESMVLLKNDGILPLQKDRLQTIGVIGPNADSRRALVGNYHGTSSRYITLLEGIQDAVGDQVRVLYSEGCHLYRDRVEGLAWRQDRISEALTVAEHSDVVILCLGLDETLEGEEGDTGNSYASGDKADLQLPESQRELLEAVAACGKPTVLCVLSGSALDLRFADAHMNAVLQVWYPGARGGKAAADLLFGACSPSGKLPVTFYRDLDGFPAFEDYSMKGRTYRYLEKEPLYPFGYGLTYGRVEVCGASLADQKEGNASADAYGRPAGRPASAGQPPAAEKVPNAGQPSDIGQPADRTASGRDLAVKAVLENTGAYDTDEVLQAYIHAEDSAFAPLHPALCAFRRVSLKAGERKEVCLTVPADALTVVDEEGRRYVDGKRFSLYIGTSQPDERSAALTGMRPVRIDIVL</sequence>
<dbReference type="Proteomes" id="UP000824007">
    <property type="component" value="Unassembled WGS sequence"/>
</dbReference>
<dbReference type="Gene3D" id="3.20.20.300">
    <property type="entry name" value="Glycoside hydrolase, family 3, N-terminal domain"/>
    <property type="match status" value="1"/>
</dbReference>
<feature type="domain" description="Fibronectin type III-like" evidence="5">
    <location>
        <begin position="664"/>
        <end position="733"/>
    </location>
</feature>
<dbReference type="Pfam" id="PF14310">
    <property type="entry name" value="Fn3-like"/>
    <property type="match status" value="1"/>
</dbReference>